<dbReference type="Proteomes" id="UP001596413">
    <property type="component" value="Unassembled WGS sequence"/>
</dbReference>
<gene>
    <name evidence="1" type="ORF">ACFQLX_14165</name>
</gene>
<dbReference type="RefSeq" id="WP_386414879.1">
    <property type="nucleotide sequence ID" value="NZ_JBHSZO010000019.1"/>
</dbReference>
<proteinExistence type="predicted"/>
<accession>A0ABW2GGT0</accession>
<keyword evidence="2" id="KW-1185">Reference proteome</keyword>
<evidence type="ECO:0000313" key="1">
    <source>
        <dbReference type="EMBL" id="MFC7219304.1"/>
    </source>
</evidence>
<sequence length="170" mass="19305">MIVYGRGEYARSEEEVEALIGDVMSNLRQRGFTPDGFEIMPEQALFCIVEDSYPEDADTLHPDNYLHVSVNTTNGFGALYWWTIQAPEDDAEEDVFKFHWTSRNPNPPSFDPFVVEDPGGGTYFPREAAIPVAKIRAALEEFCRNKTGRRPECVDWYLLDPNPHPPGASY</sequence>
<reference evidence="2" key="1">
    <citation type="journal article" date="2019" name="Int. J. Syst. Evol. Microbiol.">
        <title>The Global Catalogue of Microorganisms (GCM) 10K type strain sequencing project: providing services to taxonomists for standard genome sequencing and annotation.</title>
        <authorList>
            <consortium name="The Broad Institute Genomics Platform"/>
            <consortium name="The Broad Institute Genome Sequencing Center for Infectious Disease"/>
            <person name="Wu L."/>
            <person name="Ma J."/>
        </authorList>
    </citation>
    <scope>NUCLEOTIDE SEQUENCE [LARGE SCALE GENOMIC DNA]</scope>
    <source>
        <strain evidence="2">CGMCC 1.13681</strain>
    </source>
</reference>
<dbReference type="Pfam" id="PF14430">
    <property type="entry name" value="Imm1"/>
    <property type="match status" value="1"/>
</dbReference>
<protein>
    <submittedName>
        <fullName evidence="1">Imm1 family immunity protein</fullName>
    </submittedName>
</protein>
<organism evidence="1 2">
    <name type="scientific">Streptomyces polyrhachis</name>
    <dbReference type="NCBI Taxonomy" id="1282885"/>
    <lineage>
        <taxon>Bacteria</taxon>
        <taxon>Bacillati</taxon>
        <taxon>Actinomycetota</taxon>
        <taxon>Actinomycetes</taxon>
        <taxon>Kitasatosporales</taxon>
        <taxon>Streptomycetaceae</taxon>
        <taxon>Streptomyces</taxon>
    </lineage>
</organism>
<dbReference type="InterPro" id="IPR025680">
    <property type="entry name" value="DddI"/>
</dbReference>
<name>A0ABW2GGT0_9ACTN</name>
<dbReference type="EMBL" id="JBHSZO010000019">
    <property type="protein sequence ID" value="MFC7219304.1"/>
    <property type="molecule type" value="Genomic_DNA"/>
</dbReference>
<evidence type="ECO:0000313" key="2">
    <source>
        <dbReference type="Proteomes" id="UP001596413"/>
    </source>
</evidence>
<comment type="caution">
    <text evidence="1">The sequence shown here is derived from an EMBL/GenBank/DDBJ whole genome shotgun (WGS) entry which is preliminary data.</text>
</comment>